<reference evidence="1 2" key="1">
    <citation type="submission" date="2023-07" db="EMBL/GenBank/DDBJ databases">
        <title>Genomic Encyclopedia of Type Strains, Phase IV (KMG-IV): sequencing the most valuable type-strain genomes for metagenomic binning, comparative biology and taxonomic classification.</title>
        <authorList>
            <person name="Goeker M."/>
        </authorList>
    </citation>
    <scope>NUCLEOTIDE SEQUENCE [LARGE SCALE GENOMIC DNA]</scope>
    <source>
        <strain evidence="1 2">DSM 1112</strain>
    </source>
</reference>
<keyword evidence="2" id="KW-1185">Reference proteome</keyword>
<name>A0ABU0BZ37_9HYPH</name>
<proteinExistence type="predicted"/>
<organism evidence="1 2">
    <name type="scientific">Pararhizobium capsulatum DSM 1112</name>
    <dbReference type="NCBI Taxonomy" id="1121113"/>
    <lineage>
        <taxon>Bacteria</taxon>
        <taxon>Pseudomonadati</taxon>
        <taxon>Pseudomonadota</taxon>
        <taxon>Alphaproteobacteria</taxon>
        <taxon>Hyphomicrobiales</taxon>
        <taxon>Rhizobiaceae</taxon>
        <taxon>Rhizobium/Agrobacterium group</taxon>
        <taxon>Pararhizobium</taxon>
    </lineage>
</organism>
<dbReference type="EMBL" id="JAUSVF010000003">
    <property type="protein sequence ID" value="MDQ0323536.1"/>
    <property type="molecule type" value="Genomic_DNA"/>
</dbReference>
<evidence type="ECO:0000313" key="2">
    <source>
        <dbReference type="Proteomes" id="UP001230207"/>
    </source>
</evidence>
<dbReference type="Proteomes" id="UP001230207">
    <property type="component" value="Unassembled WGS sequence"/>
</dbReference>
<sequence>MDAEFFAGHDQPLSPADLEICQSAFDALCEAQGIEKTSAMAHDAAAASIIRLYRGGVRNVAALQTLATGQS</sequence>
<comment type="caution">
    <text evidence="1">The sequence shown here is derived from an EMBL/GenBank/DDBJ whole genome shotgun (WGS) entry which is preliminary data.</text>
</comment>
<gene>
    <name evidence="1" type="ORF">QO002_005742</name>
</gene>
<evidence type="ECO:0000313" key="1">
    <source>
        <dbReference type="EMBL" id="MDQ0323536.1"/>
    </source>
</evidence>
<protein>
    <submittedName>
        <fullName evidence="1">Uncharacterized protein</fullName>
    </submittedName>
</protein>
<accession>A0ABU0BZ37</accession>